<sequence length="106" mass="13012">MFYKNYSFLLFFQIPPLMIERKIFKTIRARAVSDEANNERERKEQNFNVQFYHQRKNDEIVELVPMISPMNRTKQWVEKNHENLKVASTRFRDAMIRFSIYQFSLN</sequence>
<accession>A0A0N4THI7</accession>
<evidence type="ECO:0000313" key="3">
    <source>
        <dbReference type="WBParaSite" id="BPAG_0000767601-mRNA-1"/>
    </source>
</evidence>
<gene>
    <name evidence="1" type="ORF">BPAG_LOCUS7639</name>
</gene>
<dbReference type="WBParaSite" id="BPAG_0000767601-mRNA-1">
    <property type="protein sequence ID" value="BPAG_0000767601-mRNA-1"/>
    <property type="gene ID" value="BPAG_0000767601"/>
</dbReference>
<reference evidence="1 2" key="2">
    <citation type="submission" date="2018-11" db="EMBL/GenBank/DDBJ databases">
        <authorList>
            <consortium name="Pathogen Informatics"/>
        </authorList>
    </citation>
    <scope>NUCLEOTIDE SEQUENCE [LARGE SCALE GENOMIC DNA]</scope>
</reference>
<name>A0A0N4THI7_BRUPA</name>
<dbReference type="AlphaFoldDB" id="A0A0N4THI7"/>
<organism evidence="3">
    <name type="scientific">Brugia pahangi</name>
    <name type="common">Filarial nematode worm</name>
    <dbReference type="NCBI Taxonomy" id="6280"/>
    <lineage>
        <taxon>Eukaryota</taxon>
        <taxon>Metazoa</taxon>
        <taxon>Ecdysozoa</taxon>
        <taxon>Nematoda</taxon>
        <taxon>Chromadorea</taxon>
        <taxon>Rhabditida</taxon>
        <taxon>Spirurina</taxon>
        <taxon>Spiruromorpha</taxon>
        <taxon>Filarioidea</taxon>
        <taxon>Onchocercidae</taxon>
        <taxon>Brugia</taxon>
    </lineage>
</organism>
<reference evidence="3" key="1">
    <citation type="submission" date="2017-02" db="UniProtKB">
        <authorList>
            <consortium name="WormBaseParasite"/>
        </authorList>
    </citation>
    <scope>IDENTIFICATION</scope>
</reference>
<evidence type="ECO:0000313" key="2">
    <source>
        <dbReference type="Proteomes" id="UP000278627"/>
    </source>
</evidence>
<proteinExistence type="predicted"/>
<keyword evidence="2" id="KW-1185">Reference proteome</keyword>
<evidence type="ECO:0000313" key="1">
    <source>
        <dbReference type="EMBL" id="VDN88825.1"/>
    </source>
</evidence>
<protein>
    <submittedName>
        <fullName evidence="1 3">Uncharacterized protein</fullName>
    </submittedName>
</protein>
<dbReference type="Proteomes" id="UP000278627">
    <property type="component" value="Unassembled WGS sequence"/>
</dbReference>
<dbReference type="EMBL" id="UZAD01009009">
    <property type="protein sequence ID" value="VDN88825.1"/>
    <property type="molecule type" value="Genomic_DNA"/>
</dbReference>